<dbReference type="EMBL" id="JACHMH010000001">
    <property type="protein sequence ID" value="MBB4679137.1"/>
    <property type="molecule type" value="Genomic_DNA"/>
</dbReference>
<evidence type="ECO:0000259" key="1">
    <source>
        <dbReference type="Pfam" id="PF20103"/>
    </source>
</evidence>
<name>A0A7W7CDF5_9PSEU</name>
<keyword evidence="3" id="KW-1185">Reference proteome</keyword>
<organism evidence="2 3">
    <name type="scientific">Crossiella cryophila</name>
    <dbReference type="NCBI Taxonomy" id="43355"/>
    <lineage>
        <taxon>Bacteria</taxon>
        <taxon>Bacillati</taxon>
        <taxon>Actinomycetota</taxon>
        <taxon>Actinomycetes</taxon>
        <taxon>Pseudonocardiales</taxon>
        <taxon>Pseudonocardiaceae</taxon>
        <taxon>Crossiella</taxon>
    </lineage>
</organism>
<protein>
    <recommendedName>
        <fullName evidence="1">DUF6493 domain-containing protein</fullName>
    </recommendedName>
</protein>
<feature type="domain" description="DUF6493" evidence="1">
    <location>
        <begin position="162"/>
        <end position="269"/>
    </location>
</feature>
<reference evidence="2 3" key="1">
    <citation type="submission" date="2020-08" db="EMBL/GenBank/DDBJ databases">
        <title>Sequencing the genomes of 1000 actinobacteria strains.</title>
        <authorList>
            <person name="Klenk H.-P."/>
        </authorList>
    </citation>
    <scope>NUCLEOTIDE SEQUENCE [LARGE SCALE GENOMIC DNA]</scope>
    <source>
        <strain evidence="2 3">DSM 44230</strain>
    </source>
</reference>
<sequence length="818" mass="87106">MLLREVLAGGPEDVLTRVLGLSRERRRELVPELTAVLREGREVVEGPPGSFGARDAEGAERASVALMASVSARDPLWRELRVGDPGILRRVLLAREPAERAVLAERAVRGPVGWGVVRELVRAGELEPVRTAEYFAGWFGWHWGEPELPLAERLRKEPGALEELWELLPVEGAGDSSFAAYDKYVAESEKWGPALVELSRSGEVDRARLLELTVEVLGRDFSAYRAQWYTALHEGLAPSAEERAGLQHRYARLCGSGLPRTVSFAVKALGAVDKAGLLDDEVALRHLPAAAAGRGAGTAKLAVRLAGVVVKRRPELAAVAAEVFRAGLGHEASDVRELAAARLDVPLAAPAPVVVSDAAYPEPVVVPWAQRRMLVRPLGVPDSPAALAEGLSALLADEHQADLFLAVLGGASRVDGDVAGAVAPLVKRARKVLGGRQPSLLQQLVGSLVLGLAGQEVVPPELGSGWQLPLRHRVAALLAGTAVPVSAATHEGGWLDPVVFVTRMIEHPAVAEVDVVDALLRLAPEGRREALALAAGLSGPYAEVVRYALGGDGVVAEDWVGLAATRARYPEAADPLAALRGEPRPEVVWSARVGQDSFGLTKLFFEESPEPVTPKGLWLGWATEWPWDGVWDGYTLPHEVLSSPYDRDWVDATVAQHLFYFDIEVADPTEIAGLTPYLDRPSAPGFAGVMMIAAALNTRREEGAQLGVDVAVALFEQRLLGPRALGRALGVLGAELTPTRLVKRLSVVAGEHPAAVLSTVDALLPALDPGLRGVFALLELAAEQLERGAGAISAETRQWLGGFSGSSKAAKAASRLAR</sequence>
<evidence type="ECO:0000313" key="2">
    <source>
        <dbReference type="EMBL" id="MBB4679137.1"/>
    </source>
</evidence>
<accession>A0A7W7CDF5</accession>
<comment type="caution">
    <text evidence="2">The sequence shown here is derived from an EMBL/GenBank/DDBJ whole genome shotgun (WGS) entry which is preliminary data.</text>
</comment>
<dbReference type="RefSeq" id="WP_185004921.1">
    <property type="nucleotide sequence ID" value="NZ_BAAAUI010000048.1"/>
</dbReference>
<dbReference type="InterPro" id="IPR045472">
    <property type="entry name" value="DUF6493"/>
</dbReference>
<gene>
    <name evidence="2" type="ORF">HNR67_005255</name>
</gene>
<evidence type="ECO:0000313" key="3">
    <source>
        <dbReference type="Proteomes" id="UP000533598"/>
    </source>
</evidence>
<proteinExistence type="predicted"/>
<dbReference type="Pfam" id="PF20103">
    <property type="entry name" value="DUF6493"/>
    <property type="match status" value="1"/>
</dbReference>
<dbReference type="Proteomes" id="UP000533598">
    <property type="component" value="Unassembled WGS sequence"/>
</dbReference>
<dbReference type="AlphaFoldDB" id="A0A7W7CDF5"/>